<evidence type="ECO:0000313" key="1">
    <source>
        <dbReference type="EMBL" id="GAU31220.1"/>
    </source>
</evidence>
<evidence type="ECO:0000313" key="2">
    <source>
        <dbReference type="Proteomes" id="UP000242715"/>
    </source>
</evidence>
<dbReference type="AlphaFoldDB" id="A0A2Z6N534"/>
<dbReference type="EMBL" id="DF973448">
    <property type="protein sequence ID" value="GAU31220.1"/>
    <property type="molecule type" value="Genomic_DNA"/>
</dbReference>
<gene>
    <name evidence="1" type="ORF">TSUD_210770</name>
</gene>
<name>A0A2Z6N534_TRISU</name>
<proteinExistence type="predicted"/>
<reference evidence="2" key="1">
    <citation type="journal article" date="2017" name="Front. Plant Sci.">
        <title>Climate Clever Clovers: New Paradigm to Reduce the Environmental Footprint of Ruminants by Breeding Low Methanogenic Forages Utilizing Haplotype Variation.</title>
        <authorList>
            <person name="Kaur P."/>
            <person name="Appels R."/>
            <person name="Bayer P.E."/>
            <person name="Keeble-Gagnere G."/>
            <person name="Wang J."/>
            <person name="Hirakawa H."/>
            <person name="Shirasawa K."/>
            <person name="Vercoe P."/>
            <person name="Stefanova K."/>
            <person name="Durmic Z."/>
            <person name="Nichols P."/>
            <person name="Revell C."/>
            <person name="Isobe S.N."/>
            <person name="Edwards D."/>
            <person name="Erskine W."/>
        </authorList>
    </citation>
    <scope>NUCLEOTIDE SEQUENCE [LARGE SCALE GENOMIC DNA]</scope>
    <source>
        <strain evidence="2">cv. Daliak</strain>
    </source>
</reference>
<dbReference type="Proteomes" id="UP000242715">
    <property type="component" value="Unassembled WGS sequence"/>
</dbReference>
<sequence>MAEQTEKAFLKQPKVFLSSKKSGKGKRRQEKVEIAFGNPLVLDLRLPVMPLKEPILTTSAHSLAMFPSGVIS</sequence>
<accession>A0A2Z6N534</accession>
<organism evidence="1 2">
    <name type="scientific">Trifolium subterraneum</name>
    <name type="common">Subterranean clover</name>
    <dbReference type="NCBI Taxonomy" id="3900"/>
    <lineage>
        <taxon>Eukaryota</taxon>
        <taxon>Viridiplantae</taxon>
        <taxon>Streptophyta</taxon>
        <taxon>Embryophyta</taxon>
        <taxon>Tracheophyta</taxon>
        <taxon>Spermatophyta</taxon>
        <taxon>Magnoliopsida</taxon>
        <taxon>eudicotyledons</taxon>
        <taxon>Gunneridae</taxon>
        <taxon>Pentapetalae</taxon>
        <taxon>rosids</taxon>
        <taxon>fabids</taxon>
        <taxon>Fabales</taxon>
        <taxon>Fabaceae</taxon>
        <taxon>Papilionoideae</taxon>
        <taxon>50 kb inversion clade</taxon>
        <taxon>NPAAA clade</taxon>
        <taxon>Hologalegina</taxon>
        <taxon>IRL clade</taxon>
        <taxon>Trifolieae</taxon>
        <taxon>Trifolium</taxon>
    </lineage>
</organism>
<protein>
    <submittedName>
        <fullName evidence="1">Uncharacterized protein</fullName>
    </submittedName>
</protein>
<keyword evidence="2" id="KW-1185">Reference proteome</keyword>